<feature type="transmembrane region" description="Helical" evidence="6">
    <location>
        <begin position="98"/>
        <end position="117"/>
    </location>
</feature>
<feature type="transmembrane region" description="Helical" evidence="6">
    <location>
        <begin position="156"/>
        <end position="178"/>
    </location>
</feature>
<dbReference type="SUPFAM" id="SSF103473">
    <property type="entry name" value="MFS general substrate transporter"/>
    <property type="match status" value="1"/>
</dbReference>
<feature type="transmembrane region" description="Helical" evidence="6">
    <location>
        <begin position="222"/>
        <end position="240"/>
    </location>
</feature>
<protein>
    <submittedName>
        <fullName evidence="8">MFS transporter</fullName>
    </submittedName>
</protein>
<dbReference type="InterPro" id="IPR011701">
    <property type="entry name" value="MFS"/>
</dbReference>
<feature type="transmembrane region" description="Helical" evidence="6">
    <location>
        <begin position="30"/>
        <end position="54"/>
    </location>
</feature>
<feature type="transmembrane region" description="Helical" evidence="6">
    <location>
        <begin position="332"/>
        <end position="353"/>
    </location>
</feature>
<dbReference type="GO" id="GO:0046677">
    <property type="term" value="P:response to antibiotic"/>
    <property type="evidence" value="ECO:0007669"/>
    <property type="project" value="UniProtKB-KW"/>
</dbReference>
<feature type="transmembrane region" description="Helical" evidence="6">
    <location>
        <begin position="464"/>
        <end position="486"/>
    </location>
</feature>
<accession>A0AA41Q538</accession>
<keyword evidence="4 6" id="KW-0472">Membrane</keyword>
<evidence type="ECO:0000256" key="3">
    <source>
        <dbReference type="ARBA" id="ARBA00022989"/>
    </source>
</evidence>
<dbReference type="PANTHER" id="PTHR42718:SF39">
    <property type="entry name" value="ACTINORHODIN TRANSPORTER-RELATED"/>
    <property type="match status" value="1"/>
</dbReference>
<comment type="subcellular location">
    <subcellularLocation>
        <location evidence="1">Cell membrane</location>
        <topology evidence="1">Multi-pass membrane protein</topology>
    </subcellularLocation>
</comment>
<evidence type="ECO:0000256" key="2">
    <source>
        <dbReference type="ARBA" id="ARBA00022692"/>
    </source>
</evidence>
<dbReference type="Pfam" id="PF07690">
    <property type="entry name" value="MFS_1"/>
    <property type="match status" value="1"/>
</dbReference>
<dbReference type="GO" id="GO:0005886">
    <property type="term" value="C:plasma membrane"/>
    <property type="evidence" value="ECO:0007669"/>
    <property type="project" value="UniProtKB-SubCell"/>
</dbReference>
<gene>
    <name evidence="8" type="ORF">LZ495_24075</name>
</gene>
<dbReference type="CDD" id="cd17321">
    <property type="entry name" value="MFS_MMR_MDR_like"/>
    <property type="match status" value="1"/>
</dbReference>
<keyword evidence="9" id="KW-1185">Reference proteome</keyword>
<keyword evidence="3 6" id="KW-1133">Transmembrane helix</keyword>
<dbReference type="InterPro" id="IPR020846">
    <property type="entry name" value="MFS_dom"/>
</dbReference>
<feature type="transmembrane region" description="Helical" evidence="6">
    <location>
        <begin position="391"/>
        <end position="414"/>
    </location>
</feature>
<organism evidence="8 9">
    <name type="scientific">Yinghuangia soli</name>
    <dbReference type="NCBI Taxonomy" id="2908204"/>
    <lineage>
        <taxon>Bacteria</taxon>
        <taxon>Bacillati</taxon>
        <taxon>Actinomycetota</taxon>
        <taxon>Actinomycetes</taxon>
        <taxon>Kitasatosporales</taxon>
        <taxon>Streptomycetaceae</taxon>
        <taxon>Yinghuangia</taxon>
    </lineage>
</organism>
<evidence type="ECO:0000256" key="1">
    <source>
        <dbReference type="ARBA" id="ARBA00004651"/>
    </source>
</evidence>
<feature type="transmembrane region" description="Helical" evidence="6">
    <location>
        <begin position="123"/>
        <end position="144"/>
    </location>
</feature>
<proteinExistence type="predicted"/>
<keyword evidence="5" id="KW-0046">Antibiotic resistance</keyword>
<name>A0AA41Q538_9ACTN</name>
<feature type="transmembrane region" description="Helical" evidence="6">
    <location>
        <begin position="66"/>
        <end position="86"/>
    </location>
</feature>
<dbReference type="GO" id="GO:0022857">
    <property type="term" value="F:transmembrane transporter activity"/>
    <property type="evidence" value="ECO:0007669"/>
    <property type="project" value="InterPro"/>
</dbReference>
<feature type="transmembrane region" description="Helical" evidence="6">
    <location>
        <begin position="252"/>
        <end position="273"/>
    </location>
</feature>
<feature type="transmembrane region" description="Helical" evidence="6">
    <location>
        <begin position="360"/>
        <end position="379"/>
    </location>
</feature>
<feature type="domain" description="Major facilitator superfamily (MFS) profile" evidence="7">
    <location>
        <begin position="32"/>
        <end position="491"/>
    </location>
</feature>
<evidence type="ECO:0000313" key="9">
    <source>
        <dbReference type="Proteomes" id="UP001165378"/>
    </source>
</evidence>
<dbReference type="RefSeq" id="WP_235054940.1">
    <property type="nucleotide sequence ID" value="NZ_JAKFHA010000015.1"/>
</dbReference>
<keyword evidence="2 6" id="KW-0812">Transmembrane</keyword>
<evidence type="ECO:0000256" key="5">
    <source>
        <dbReference type="ARBA" id="ARBA00023251"/>
    </source>
</evidence>
<feature type="transmembrane region" description="Helical" evidence="6">
    <location>
        <begin position="435"/>
        <end position="458"/>
    </location>
</feature>
<evidence type="ECO:0000259" key="7">
    <source>
        <dbReference type="PROSITE" id="PS50850"/>
    </source>
</evidence>
<dbReference type="PANTHER" id="PTHR42718">
    <property type="entry name" value="MAJOR FACILITATOR SUPERFAMILY MULTIDRUG TRANSPORTER MFSC"/>
    <property type="match status" value="1"/>
</dbReference>
<dbReference type="PROSITE" id="PS50850">
    <property type="entry name" value="MFS"/>
    <property type="match status" value="1"/>
</dbReference>
<comment type="caution">
    <text evidence="8">The sequence shown here is derived from an EMBL/GenBank/DDBJ whole genome shotgun (WGS) entry which is preliminary data.</text>
</comment>
<dbReference type="Proteomes" id="UP001165378">
    <property type="component" value="Unassembled WGS sequence"/>
</dbReference>
<reference evidence="8" key="1">
    <citation type="submission" date="2022-01" db="EMBL/GenBank/DDBJ databases">
        <title>Genome-Based Taxonomic Classification of the Phylum Actinobacteria.</title>
        <authorList>
            <person name="Gao Y."/>
        </authorList>
    </citation>
    <scope>NUCLEOTIDE SEQUENCE</scope>
    <source>
        <strain evidence="8">KLBMP 8922</strain>
    </source>
</reference>
<dbReference type="InterPro" id="IPR036259">
    <property type="entry name" value="MFS_trans_sf"/>
</dbReference>
<sequence length="495" mass="50506">MSAVLESAAMPAAAAGTPSAPERTGADRKWLGLAVILAATLMNLLDASIVNVAAPAIRADLGGSYSALQWMAAAYTLALAAGLLTGGRLGDVFGRKRMMQIGIVGFVAASVLCALAWSPEALIGARVLQGLAGAIMIPQGFGLIRDLFPPQEMGKAFAAFGPAIGLATILGPIVAGALVDADLLGTGWRMIFLINVPLGAFALLAGKYALPAKPPVATTDKSFDLGGILLGGAGMFMLVYPLVQGQEKGWPLWMFGMLAGAVAVLAGFVAHTLRRTARGAQAPLVQLSVFAKRSYSSGVLFVIVFFGAIVGLSLTIGLFLQLGLGFSAMRASLTMGAWAAGAFVGSGIGGALMTKLGRKILHIGLAIMAVGIGGLYAVFATATPDMGSGILVAPFLVFGLGMGMIFVPLFDIIMGDIKDHEVGSASSALESMQQLAAALGVAVFGTVFFSMDGAAMHQQSALDAVAMASLIALALTAVAFVLGFLLPKHARQGGH</sequence>
<dbReference type="AlphaFoldDB" id="A0AA41Q538"/>
<evidence type="ECO:0000313" key="8">
    <source>
        <dbReference type="EMBL" id="MCF2530277.1"/>
    </source>
</evidence>
<dbReference type="Gene3D" id="1.20.1250.20">
    <property type="entry name" value="MFS general substrate transporter like domains"/>
    <property type="match status" value="1"/>
</dbReference>
<feature type="transmembrane region" description="Helical" evidence="6">
    <location>
        <begin position="294"/>
        <end position="320"/>
    </location>
</feature>
<evidence type="ECO:0000256" key="6">
    <source>
        <dbReference type="SAM" id="Phobius"/>
    </source>
</evidence>
<feature type="transmembrane region" description="Helical" evidence="6">
    <location>
        <begin position="190"/>
        <end position="210"/>
    </location>
</feature>
<dbReference type="Gene3D" id="1.20.1720.10">
    <property type="entry name" value="Multidrug resistance protein D"/>
    <property type="match status" value="1"/>
</dbReference>
<evidence type="ECO:0000256" key="4">
    <source>
        <dbReference type="ARBA" id="ARBA00023136"/>
    </source>
</evidence>
<dbReference type="EMBL" id="JAKFHA010000015">
    <property type="protein sequence ID" value="MCF2530277.1"/>
    <property type="molecule type" value="Genomic_DNA"/>
</dbReference>